<dbReference type="GO" id="GO:0070006">
    <property type="term" value="F:metalloaminopeptidase activity"/>
    <property type="evidence" value="ECO:0007669"/>
    <property type="project" value="TreeGrafter"/>
</dbReference>
<dbReference type="SUPFAM" id="SSF89796">
    <property type="entry name" value="CoA-transferase family III (CaiB/BaiF)"/>
    <property type="match status" value="1"/>
</dbReference>
<evidence type="ECO:0000313" key="14">
    <source>
        <dbReference type="EMBL" id="CAG9826916.1"/>
    </source>
</evidence>
<keyword evidence="15" id="KW-1185">Reference proteome</keyword>
<proteinExistence type="inferred from homology"/>
<keyword evidence="7" id="KW-0378">Hydrolase</keyword>
<evidence type="ECO:0000259" key="12">
    <source>
        <dbReference type="Pfam" id="PF11838"/>
    </source>
</evidence>
<dbReference type="InterPro" id="IPR023606">
    <property type="entry name" value="CoA-Trfase_III_dom_1_sf"/>
</dbReference>
<dbReference type="GO" id="GO:0042277">
    <property type="term" value="F:peptide binding"/>
    <property type="evidence" value="ECO:0007669"/>
    <property type="project" value="TreeGrafter"/>
</dbReference>
<keyword evidence="4" id="KW-0472">Membrane</keyword>
<evidence type="ECO:0000256" key="5">
    <source>
        <dbReference type="ARBA" id="ARBA00022670"/>
    </source>
</evidence>
<dbReference type="InterPro" id="IPR042097">
    <property type="entry name" value="Aminopeptidase_N-like_N_sf"/>
</dbReference>
<keyword evidence="10" id="KW-0449">Lipoprotein</keyword>
<reference evidence="14" key="1">
    <citation type="submission" date="2022-01" db="EMBL/GenBank/DDBJ databases">
        <authorList>
            <person name="King R."/>
        </authorList>
    </citation>
    <scope>NUCLEOTIDE SEQUENCE</scope>
</reference>
<keyword evidence="6" id="KW-0479">Metal-binding</keyword>
<dbReference type="InterPro" id="IPR001930">
    <property type="entry name" value="Peptidase_M1"/>
</dbReference>
<dbReference type="PRINTS" id="PR00756">
    <property type="entry name" value="ALADIPTASE"/>
</dbReference>
<evidence type="ECO:0000259" key="13">
    <source>
        <dbReference type="Pfam" id="PF17900"/>
    </source>
</evidence>
<sequence length="591" mass="67968">MDGGVNEIILAIIISFWCRRRIRYDGGLYNTTYEADNIKQTAIFSQLYPTFARRLFPCFDEPNFKSIFYIFIEYPDTFEIIGNSPITGKVHTSDGIIVEFDETPLMSTQSLGFFISNFAQMTTADQEYTYSVFTKPELKNYTEIALKHGSDLINSMGEFTGIKYNDMGNLQLYVVATDRLNFGKENSWGLLIEREENLLDEDSKTSVKQKQRIIQTLAGQIAHQWFGNYITPKWWSDVWLNEGFTTFFKYHLPDLTLQELETKNQFAIEILQDALYQDSIQGEAELSTSENTAMTPKTLEKISNFKAIKGSKFNCTNPTNLLEAMELGNKMEKWLYMPGYPLVTATLSNDGKSVSLSQEPFFLIKDDQKSATVWNIPISYVTPNEDLSSKEISWVNYDDVLWTRIINTLHGHDRNKIPVLNRAQLIDDIFSLARADKVDYNKAFELLDYLKYETEYYPWVSALRKMSYLLKHVNDKTKVLLKRKLLTLINAAFPSVTDIKSSKHVDIMKQHLILYWKCSLGDKDCLNSAKLKFEEYKNSKRVWPKWKLESSNAGHDINYVALSGLLSLFGRYGENPLPPVNVLADIGGNHT</sequence>
<dbReference type="Gene3D" id="2.60.40.1730">
    <property type="entry name" value="tricorn interacting facor f3 domain"/>
    <property type="match status" value="1"/>
</dbReference>
<dbReference type="GO" id="GO:0005615">
    <property type="term" value="C:extracellular space"/>
    <property type="evidence" value="ECO:0007669"/>
    <property type="project" value="TreeGrafter"/>
</dbReference>
<dbReference type="Gene3D" id="1.10.390.10">
    <property type="entry name" value="Neutral Protease Domain 2"/>
    <property type="match status" value="1"/>
</dbReference>
<gene>
    <name evidence="14" type="ORF">DIABBA_LOCUS989</name>
</gene>
<evidence type="ECO:0000256" key="3">
    <source>
        <dbReference type="ARBA" id="ARBA00010136"/>
    </source>
</evidence>
<protein>
    <recommendedName>
        <fullName evidence="16">Aminopeptidase N</fullName>
    </recommendedName>
</protein>
<comment type="cofactor">
    <cofactor evidence="1">
        <name>Zn(2+)</name>
        <dbReference type="ChEBI" id="CHEBI:29105"/>
    </cofactor>
</comment>
<feature type="domain" description="ERAP1-like C-terminal" evidence="12">
    <location>
        <begin position="395"/>
        <end position="539"/>
    </location>
</feature>
<dbReference type="PANTHER" id="PTHR11533">
    <property type="entry name" value="PROTEASE M1 ZINC METALLOPROTEASE"/>
    <property type="match status" value="1"/>
</dbReference>
<dbReference type="GO" id="GO:0005737">
    <property type="term" value="C:cytoplasm"/>
    <property type="evidence" value="ECO:0007669"/>
    <property type="project" value="TreeGrafter"/>
</dbReference>
<evidence type="ECO:0000256" key="4">
    <source>
        <dbReference type="ARBA" id="ARBA00022622"/>
    </source>
</evidence>
<dbReference type="Gene3D" id="6.10.140.330">
    <property type="match status" value="1"/>
</dbReference>
<comment type="subcellular location">
    <subcellularLocation>
        <location evidence="2">Cell membrane</location>
        <topology evidence="2">Lipid-anchor</topology>
        <topology evidence="2">GPI-anchor</topology>
    </subcellularLocation>
</comment>
<dbReference type="SUPFAM" id="SSF63737">
    <property type="entry name" value="Leukotriene A4 hydrolase N-terminal domain"/>
    <property type="match status" value="1"/>
</dbReference>
<feature type="domain" description="Peptidase M1 membrane alanine aminopeptidase" evidence="11">
    <location>
        <begin position="147"/>
        <end position="294"/>
    </location>
</feature>
<dbReference type="AlphaFoldDB" id="A0A9N9X6M9"/>
<organism evidence="14 15">
    <name type="scientific">Diabrotica balteata</name>
    <name type="common">Banded cucumber beetle</name>
    <dbReference type="NCBI Taxonomy" id="107213"/>
    <lineage>
        <taxon>Eukaryota</taxon>
        <taxon>Metazoa</taxon>
        <taxon>Ecdysozoa</taxon>
        <taxon>Arthropoda</taxon>
        <taxon>Hexapoda</taxon>
        <taxon>Insecta</taxon>
        <taxon>Pterygota</taxon>
        <taxon>Neoptera</taxon>
        <taxon>Endopterygota</taxon>
        <taxon>Coleoptera</taxon>
        <taxon>Polyphaga</taxon>
        <taxon>Cucujiformia</taxon>
        <taxon>Chrysomeloidea</taxon>
        <taxon>Chrysomelidae</taxon>
        <taxon>Galerucinae</taxon>
        <taxon>Diabroticina</taxon>
        <taxon>Diabroticites</taxon>
        <taxon>Diabrotica</taxon>
    </lineage>
</organism>
<evidence type="ECO:0000256" key="1">
    <source>
        <dbReference type="ARBA" id="ARBA00001947"/>
    </source>
</evidence>
<keyword evidence="8" id="KW-0862">Zinc</keyword>
<dbReference type="InterPro" id="IPR045357">
    <property type="entry name" value="Aminopeptidase_N-like_N"/>
</dbReference>
<keyword evidence="4" id="KW-0325">Glycoprotein</keyword>
<evidence type="ECO:0000259" key="11">
    <source>
        <dbReference type="Pfam" id="PF01433"/>
    </source>
</evidence>
<evidence type="ECO:0000256" key="10">
    <source>
        <dbReference type="ARBA" id="ARBA00023288"/>
    </source>
</evidence>
<keyword evidence="5" id="KW-0645">Protease</keyword>
<dbReference type="Proteomes" id="UP001153709">
    <property type="component" value="Chromosome 1"/>
</dbReference>
<dbReference type="GO" id="GO:0005886">
    <property type="term" value="C:plasma membrane"/>
    <property type="evidence" value="ECO:0007669"/>
    <property type="project" value="UniProtKB-SubCell"/>
</dbReference>
<dbReference type="Pfam" id="PF01433">
    <property type="entry name" value="Peptidase_M1"/>
    <property type="match status" value="1"/>
</dbReference>
<dbReference type="OrthoDB" id="6765856at2759"/>
<evidence type="ECO:0000256" key="8">
    <source>
        <dbReference type="ARBA" id="ARBA00022833"/>
    </source>
</evidence>
<dbReference type="EMBL" id="OU898276">
    <property type="protein sequence ID" value="CAG9826916.1"/>
    <property type="molecule type" value="Genomic_DNA"/>
</dbReference>
<dbReference type="GO" id="GO:0098552">
    <property type="term" value="C:side of membrane"/>
    <property type="evidence" value="ECO:0007669"/>
    <property type="project" value="UniProtKB-KW"/>
</dbReference>
<dbReference type="Pfam" id="PF17900">
    <property type="entry name" value="Peptidase_M1_N"/>
    <property type="match status" value="1"/>
</dbReference>
<accession>A0A9N9X6M9</accession>
<keyword evidence="9" id="KW-0482">Metalloprotease</keyword>
<evidence type="ECO:0000313" key="15">
    <source>
        <dbReference type="Proteomes" id="UP001153709"/>
    </source>
</evidence>
<dbReference type="GO" id="GO:0043171">
    <property type="term" value="P:peptide catabolic process"/>
    <property type="evidence" value="ECO:0007669"/>
    <property type="project" value="TreeGrafter"/>
</dbReference>
<dbReference type="GO" id="GO:0008270">
    <property type="term" value="F:zinc ion binding"/>
    <property type="evidence" value="ECO:0007669"/>
    <property type="project" value="InterPro"/>
</dbReference>
<evidence type="ECO:0000256" key="9">
    <source>
        <dbReference type="ARBA" id="ARBA00023049"/>
    </source>
</evidence>
<dbReference type="Pfam" id="PF11838">
    <property type="entry name" value="ERAP1_C"/>
    <property type="match status" value="1"/>
</dbReference>
<evidence type="ECO:0008006" key="16">
    <source>
        <dbReference type="Google" id="ProtNLM"/>
    </source>
</evidence>
<feature type="domain" description="Aminopeptidase N-like N-terminal" evidence="13">
    <location>
        <begin position="27"/>
        <end position="108"/>
    </location>
</feature>
<dbReference type="InterPro" id="IPR024571">
    <property type="entry name" value="ERAP1-like_C_dom"/>
</dbReference>
<evidence type="ECO:0000256" key="7">
    <source>
        <dbReference type="ARBA" id="ARBA00022801"/>
    </source>
</evidence>
<name>A0A9N9X6M9_DIABA</name>
<dbReference type="InterPro" id="IPR050344">
    <property type="entry name" value="Peptidase_M1_aminopeptidases"/>
</dbReference>
<dbReference type="SUPFAM" id="SSF55486">
    <property type="entry name" value="Metalloproteases ('zincins'), catalytic domain"/>
    <property type="match status" value="1"/>
</dbReference>
<keyword evidence="4" id="KW-0336">GPI-anchor</keyword>
<dbReference type="InterPro" id="IPR014782">
    <property type="entry name" value="Peptidase_M1_dom"/>
</dbReference>
<evidence type="ECO:0000256" key="2">
    <source>
        <dbReference type="ARBA" id="ARBA00004609"/>
    </source>
</evidence>
<dbReference type="InterPro" id="IPR027268">
    <property type="entry name" value="Peptidase_M4/M1_CTD_sf"/>
</dbReference>
<evidence type="ECO:0000256" key="6">
    <source>
        <dbReference type="ARBA" id="ARBA00022723"/>
    </source>
</evidence>
<dbReference type="GO" id="GO:0006508">
    <property type="term" value="P:proteolysis"/>
    <property type="evidence" value="ECO:0007669"/>
    <property type="project" value="UniProtKB-KW"/>
</dbReference>
<comment type="similarity">
    <text evidence="3">Belongs to the peptidase M1 family.</text>
</comment>
<dbReference type="PANTHER" id="PTHR11533:SF301">
    <property type="entry name" value="AMINOPEPTIDASE"/>
    <property type="match status" value="1"/>
</dbReference>
<dbReference type="Gene3D" id="1.10.3480.20">
    <property type="match status" value="1"/>
</dbReference>